<dbReference type="SUPFAM" id="SSF103473">
    <property type="entry name" value="MFS general substrate transporter"/>
    <property type="match status" value="1"/>
</dbReference>
<comment type="subcellular location">
    <subcellularLocation>
        <location evidence="1">Membrane</location>
        <topology evidence="1">Multi-pass membrane protein</topology>
    </subcellularLocation>
</comment>
<feature type="transmembrane region" description="Helical" evidence="6">
    <location>
        <begin position="37"/>
        <end position="57"/>
    </location>
</feature>
<feature type="transmembrane region" description="Helical" evidence="6">
    <location>
        <begin position="353"/>
        <end position="374"/>
    </location>
</feature>
<keyword evidence="3 6" id="KW-0812">Transmembrane</keyword>
<feature type="transmembrane region" description="Helical" evidence="6">
    <location>
        <begin position="122"/>
        <end position="142"/>
    </location>
</feature>
<feature type="transmembrane region" description="Helical" evidence="6">
    <location>
        <begin position="90"/>
        <end position="115"/>
    </location>
</feature>
<feature type="transmembrane region" description="Helical" evidence="6">
    <location>
        <begin position="64"/>
        <end position="84"/>
    </location>
</feature>
<feature type="chain" id="PRO_5015427287" description="Major facilitator superfamily (MFS) profile domain-containing protein" evidence="7">
    <location>
        <begin position="20"/>
        <end position="459"/>
    </location>
</feature>
<name>A0A2T3YXA2_TRIA4</name>
<evidence type="ECO:0000256" key="6">
    <source>
        <dbReference type="SAM" id="Phobius"/>
    </source>
</evidence>
<feature type="transmembrane region" description="Helical" evidence="6">
    <location>
        <begin position="255"/>
        <end position="279"/>
    </location>
</feature>
<dbReference type="Pfam" id="PF07690">
    <property type="entry name" value="MFS_1"/>
    <property type="match status" value="1"/>
</dbReference>
<feature type="signal peptide" evidence="7">
    <location>
        <begin position="1"/>
        <end position="19"/>
    </location>
</feature>
<dbReference type="PRINTS" id="PR01036">
    <property type="entry name" value="TCRTETB"/>
</dbReference>
<organism evidence="9 10">
    <name type="scientific">Trichoderma asperellum (strain ATCC 204424 / CBS 433.97 / NBRC 101777)</name>
    <dbReference type="NCBI Taxonomy" id="1042311"/>
    <lineage>
        <taxon>Eukaryota</taxon>
        <taxon>Fungi</taxon>
        <taxon>Dikarya</taxon>
        <taxon>Ascomycota</taxon>
        <taxon>Pezizomycotina</taxon>
        <taxon>Sordariomycetes</taxon>
        <taxon>Hypocreomycetidae</taxon>
        <taxon>Hypocreales</taxon>
        <taxon>Hypocreaceae</taxon>
        <taxon>Trichoderma</taxon>
    </lineage>
</organism>
<feature type="transmembrane region" description="Helical" evidence="6">
    <location>
        <begin position="285"/>
        <end position="307"/>
    </location>
</feature>
<dbReference type="Gene3D" id="1.20.1250.20">
    <property type="entry name" value="MFS general substrate transporter like domains"/>
    <property type="match status" value="1"/>
</dbReference>
<keyword evidence="10" id="KW-1185">Reference proteome</keyword>
<dbReference type="GO" id="GO:0005886">
    <property type="term" value="C:plasma membrane"/>
    <property type="evidence" value="ECO:0007669"/>
    <property type="project" value="TreeGrafter"/>
</dbReference>
<feature type="transmembrane region" description="Helical" evidence="6">
    <location>
        <begin position="222"/>
        <end position="243"/>
    </location>
</feature>
<feature type="transmembrane region" description="Helical" evidence="6">
    <location>
        <begin position="424"/>
        <end position="444"/>
    </location>
</feature>
<dbReference type="InterPro" id="IPR011701">
    <property type="entry name" value="MFS"/>
</dbReference>
<dbReference type="PANTHER" id="PTHR23501:SF177">
    <property type="entry name" value="MAJOR FACILITATOR SUPERFAMILY (MFS) PROFILE DOMAIN-CONTAINING PROTEIN-RELATED"/>
    <property type="match status" value="1"/>
</dbReference>
<dbReference type="GO" id="GO:0022857">
    <property type="term" value="F:transmembrane transporter activity"/>
    <property type="evidence" value="ECO:0007669"/>
    <property type="project" value="InterPro"/>
</dbReference>
<feature type="domain" description="Major facilitator superfamily (MFS) profile" evidence="8">
    <location>
        <begin position="1"/>
        <end position="459"/>
    </location>
</feature>
<dbReference type="OrthoDB" id="10021397at2759"/>
<feature type="transmembrane region" description="Helical" evidence="6">
    <location>
        <begin position="314"/>
        <end position="333"/>
    </location>
</feature>
<dbReference type="Proteomes" id="UP000240493">
    <property type="component" value="Unassembled WGS sequence"/>
</dbReference>
<sequence length="459" mass="48300">MISLMLCIFLIALDMTIVATSVPAITNDFHGIKDQAWYAAAFFLTAGGCQSTWGKIYQNFPLKLSFLTAIFIFEVGSLICAVAPSSAVFIAGRVIAGIGSSGVGSGSYTIVAFIVEPKKRANYTAMLGAIFGIGSILGPSIGAPLKEKLLQMDPIGFVLLLGGIVTYLLAVQYGGVTKPWNSATVIGLLVTCIVAFILFGFIEMWQGERATVIPRLFKKRFVGLSMIYIAFQGGALYAMVYYLPLYFQAIRDDSAVLAGAHTLAFIIPGMLFILVSGIITTNTGMVTAVMFVGSAIATLGCGLSYLFDINTDTGTWVGIQIVCGIGLGLGFQIPLSTAQASVEAVDLPAVTAMLLEFQTLGGAIWVSAAQAAFVNRLLVSLPRLAPNVIPMEVIATGAGDLRKVFSPEDLPGILAAYSIGIRDAYLLICAIVGVSMLVAAAMPWKRIDPDAIKAAAGGA</sequence>
<evidence type="ECO:0000256" key="3">
    <source>
        <dbReference type="ARBA" id="ARBA00022692"/>
    </source>
</evidence>
<gene>
    <name evidence="9" type="ORF">M441DRAFT_72504</name>
</gene>
<dbReference type="EMBL" id="KZ679268">
    <property type="protein sequence ID" value="PTB37201.1"/>
    <property type="molecule type" value="Genomic_DNA"/>
</dbReference>
<evidence type="ECO:0000256" key="1">
    <source>
        <dbReference type="ARBA" id="ARBA00004141"/>
    </source>
</evidence>
<evidence type="ECO:0000256" key="5">
    <source>
        <dbReference type="ARBA" id="ARBA00023136"/>
    </source>
</evidence>
<protein>
    <recommendedName>
        <fullName evidence="8">Major facilitator superfamily (MFS) profile domain-containing protein</fullName>
    </recommendedName>
</protein>
<evidence type="ECO:0000313" key="10">
    <source>
        <dbReference type="Proteomes" id="UP000240493"/>
    </source>
</evidence>
<dbReference type="PROSITE" id="PS50850">
    <property type="entry name" value="MFS"/>
    <property type="match status" value="1"/>
</dbReference>
<dbReference type="InterPro" id="IPR020846">
    <property type="entry name" value="MFS_dom"/>
</dbReference>
<evidence type="ECO:0000259" key="8">
    <source>
        <dbReference type="PROSITE" id="PS50850"/>
    </source>
</evidence>
<evidence type="ECO:0000256" key="7">
    <source>
        <dbReference type="SAM" id="SignalP"/>
    </source>
</evidence>
<feature type="transmembrane region" description="Helical" evidence="6">
    <location>
        <begin position="154"/>
        <end position="171"/>
    </location>
</feature>
<keyword evidence="4 6" id="KW-1133">Transmembrane helix</keyword>
<evidence type="ECO:0000256" key="2">
    <source>
        <dbReference type="ARBA" id="ARBA00022448"/>
    </source>
</evidence>
<keyword evidence="7" id="KW-0732">Signal</keyword>
<keyword evidence="5 6" id="KW-0472">Membrane</keyword>
<evidence type="ECO:0000313" key="9">
    <source>
        <dbReference type="EMBL" id="PTB37201.1"/>
    </source>
</evidence>
<dbReference type="PANTHER" id="PTHR23501">
    <property type="entry name" value="MAJOR FACILITATOR SUPERFAMILY"/>
    <property type="match status" value="1"/>
</dbReference>
<accession>A0A2T3YXA2</accession>
<dbReference type="InterPro" id="IPR036259">
    <property type="entry name" value="MFS_trans_sf"/>
</dbReference>
<evidence type="ECO:0000256" key="4">
    <source>
        <dbReference type="ARBA" id="ARBA00022989"/>
    </source>
</evidence>
<dbReference type="AlphaFoldDB" id="A0A2T3YXA2"/>
<keyword evidence="2" id="KW-0813">Transport</keyword>
<feature type="transmembrane region" description="Helical" evidence="6">
    <location>
        <begin position="183"/>
        <end position="202"/>
    </location>
</feature>
<reference evidence="9 10" key="1">
    <citation type="submission" date="2016-07" db="EMBL/GenBank/DDBJ databases">
        <title>Multiple horizontal gene transfer events from other fungi enriched the ability of initially mycotrophic Trichoderma (Ascomycota) to feed on dead plant biomass.</title>
        <authorList>
            <consortium name="DOE Joint Genome Institute"/>
            <person name="Aerts A."/>
            <person name="Atanasova L."/>
            <person name="Chenthamara K."/>
            <person name="Zhang J."/>
            <person name="Grujic M."/>
            <person name="Henrissat B."/>
            <person name="Kuo A."/>
            <person name="Salamov A."/>
            <person name="Lipzen A."/>
            <person name="Labutti K."/>
            <person name="Barry K."/>
            <person name="Miao Y."/>
            <person name="Rahimi M.J."/>
            <person name="Shen Q."/>
            <person name="Grigoriev I.V."/>
            <person name="Kubicek C.P."/>
            <person name="Druzhinina I.S."/>
        </authorList>
    </citation>
    <scope>NUCLEOTIDE SEQUENCE [LARGE SCALE GENOMIC DNA]</scope>
    <source>
        <strain evidence="9 10">CBS 433.97</strain>
    </source>
</reference>
<proteinExistence type="predicted"/>